<dbReference type="Proteomes" id="UP000440820">
    <property type="component" value="Chromosome"/>
</dbReference>
<evidence type="ECO:0008006" key="3">
    <source>
        <dbReference type="Google" id="ProtNLM"/>
    </source>
</evidence>
<name>A0ABX6G7W7_9BACI</name>
<accession>A0ABX6G7W7</accession>
<evidence type="ECO:0000313" key="2">
    <source>
        <dbReference type="Proteomes" id="UP000440820"/>
    </source>
</evidence>
<reference evidence="1 2" key="1">
    <citation type="submission" date="2019-12" db="EMBL/GenBank/DDBJ databases">
        <title>Bacillus toyonensis BV-17 genome.</title>
        <authorList>
            <person name="Chen J."/>
        </authorList>
    </citation>
    <scope>NUCLEOTIDE SEQUENCE [LARGE SCALE GENOMIC DNA]</scope>
    <source>
        <strain evidence="1 2">BV-17</strain>
    </source>
</reference>
<organism evidence="1 2">
    <name type="scientific">Bacillus toyonensis</name>
    <dbReference type="NCBI Taxonomy" id="155322"/>
    <lineage>
        <taxon>Bacteria</taxon>
        <taxon>Bacillati</taxon>
        <taxon>Bacillota</taxon>
        <taxon>Bacilli</taxon>
        <taxon>Bacillales</taxon>
        <taxon>Bacillaceae</taxon>
        <taxon>Bacillus</taxon>
        <taxon>Bacillus cereus group</taxon>
    </lineage>
</organism>
<keyword evidence="2" id="KW-1185">Reference proteome</keyword>
<protein>
    <recommendedName>
        <fullName evidence="3">Wall associated protein</fullName>
    </recommendedName>
</protein>
<dbReference type="RefSeq" id="WP_002038895.1">
    <property type="nucleotide sequence ID" value="NZ_CP036052.1"/>
</dbReference>
<dbReference type="EMBL" id="CP047044">
    <property type="protein sequence ID" value="QHA17958.1"/>
    <property type="molecule type" value="Genomic_DNA"/>
</dbReference>
<evidence type="ECO:0000313" key="1">
    <source>
        <dbReference type="EMBL" id="QHA17958.1"/>
    </source>
</evidence>
<gene>
    <name evidence="1" type="ORF">GPA05_13360</name>
</gene>
<proteinExistence type="predicted"/>
<sequence>MNTIADGTINAYEYDGFGNRTSDIILILLQMVVVHLESRDSLERMTLLSI</sequence>